<dbReference type="InterPro" id="IPR008332">
    <property type="entry name" value="MethylG_MeTrfase_N"/>
</dbReference>
<dbReference type="PANTHER" id="PTHR10815">
    <property type="entry name" value="METHYLATED-DNA--PROTEIN-CYSTEINE METHYLTRANSFERASE"/>
    <property type="match status" value="1"/>
</dbReference>
<comment type="function">
    <text evidence="12">Involved in the cellular defense against the biological effects of O6-methylguanine (O6-MeG) and O4-methylthymine (O4-MeT) in DNA. Repairs the methylated nucleobase in DNA by stoichiometrically transferring the methyl group to a cysteine residue in the enzyme. This is a suicide reaction: the enzyme is irreversibly inactivated.</text>
</comment>
<dbReference type="InterPro" id="IPR036217">
    <property type="entry name" value="MethylDNA_cys_MeTrfase_DNAb"/>
</dbReference>
<dbReference type="RefSeq" id="WP_269124260.1">
    <property type="nucleotide sequence ID" value="NZ_JAPUBN010000013.1"/>
</dbReference>
<accession>A0ABT4JSZ8</accession>
<evidence type="ECO:0000256" key="2">
    <source>
        <dbReference type="ARBA" id="ARBA00001947"/>
    </source>
</evidence>
<keyword evidence="15" id="KW-1185">Reference proteome</keyword>
<evidence type="ECO:0000256" key="8">
    <source>
        <dbReference type="ARBA" id="ARBA00023159"/>
    </source>
</evidence>
<dbReference type="SUPFAM" id="SSF46767">
    <property type="entry name" value="Methylated DNA-protein cysteine methyltransferase, C-terminal domain"/>
    <property type="match status" value="1"/>
</dbReference>
<dbReference type="Gene3D" id="1.10.10.60">
    <property type="entry name" value="Homeodomain-like"/>
    <property type="match status" value="1"/>
</dbReference>
<keyword evidence="9" id="KW-0804">Transcription</keyword>
<comment type="catalytic activity">
    <reaction evidence="11 12">
        <text>a 6-O-methyl-2'-deoxyguanosine in DNA + L-cysteinyl-[protein] = S-methyl-L-cysteinyl-[protein] + a 2'-deoxyguanosine in DNA</text>
        <dbReference type="Rhea" id="RHEA:24000"/>
        <dbReference type="Rhea" id="RHEA-COMP:10131"/>
        <dbReference type="Rhea" id="RHEA-COMP:10132"/>
        <dbReference type="Rhea" id="RHEA-COMP:11367"/>
        <dbReference type="Rhea" id="RHEA-COMP:11368"/>
        <dbReference type="ChEBI" id="CHEBI:29950"/>
        <dbReference type="ChEBI" id="CHEBI:82612"/>
        <dbReference type="ChEBI" id="CHEBI:85445"/>
        <dbReference type="ChEBI" id="CHEBI:85448"/>
        <dbReference type="EC" id="2.1.1.63"/>
    </reaction>
</comment>
<feature type="active site" description="Nucleophile; methyl group acceptor" evidence="12">
    <location>
        <position position="328"/>
    </location>
</feature>
<comment type="subcellular location">
    <subcellularLocation>
        <location evidence="12">Cytoplasm</location>
    </subcellularLocation>
</comment>
<keyword evidence="6 12" id="KW-0227">DNA damage</keyword>
<evidence type="ECO:0000256" key="10">
    <source>
        <dbReference type="ARBA" id="ARBA00023204"/>
    </source>
</evidence>
<dbReference type="SMART" id="SM00342">
    <property type="entry name" value="HTH_ARAC"/>
    <property type="match status" value="1"/>
</dbReference>
<dbReference type="PROSITE" id="PS01124">
    <property type="entry name" value="HTH_ARAC_FAMILY_2"/>
    <property type="match status" value="1"/>
</dbReference>
<dbReference type="InterPro" id="IPR018060">
    <property type="entry name" value="HTH_AraC"/>
</dbReference>
<dbReference type="InterPro" id="IPR036388">
    <property type="entry name" value="WH-like_DNA-bd_sf"/>
</dbReference>
<evidence type="ECO:0000256" key="5">
    <source>
        <dbReference type="ARBA" id="ARBA00022679"/>
    </source>
</evidence>
<comment type="similarity">
    <text evidence="12">Belongs to the MGMT family.</text>
</comment>
<keyword evidence="5 12" id="KW-0808">Transferase</keyword>
<dbReference type="Pfam" id="PF02870">
    <property type="entry name" value="Methyltransf_1N"/>
    <property type="match status" value="1"/>
</dbReference>
<dbReference type="GO" id="GO:0003908">
    <property type="term" value="F:methylated-DNA-[protein]-cysteine S-methyltransferase activity"/>
    <property type="evidence" value="ECO:0007669"/>
    <property type="project" value="UniProtKB-EC"/>
</dbReference>
<protein>
    <recommendedName>
        <fullName evidence="12">Methylated-DNA--protein-cysteine methyltransferase</fullName>
        <ecNumber evidence="12">2.1.1.63</ecNumber>
    </recommendedName>
    <alternativeName>
        <fullName evidence="12">6-O-methylguanine-DNA methyltransferase</fullName>
        <shortName evidence="12">MGMT</shortName>
    </alternativeName>
    <alternativeName>
        <fullName evidence="12">O-6-methylguanine-DNA-alkyltransferase</fullName>
    </alternativeName>
</protein>
<dbReference type="PIRSF" id="PIRSF000409">
    <property type="entry name" value="Ada"/>
    <property type="match status" value="1"/>
</dbReference>
<evidence type="ECO:0000256" key="7">
    <source>
        <dbReference type="ARBA" id="ARBA00023015"/>
    </source>
</evidence>
<dbReference type="InterPro" id="IPR036631">
    <property type="entry name" value="MGMT_N_sf"/>
</dbReference>
<comment type="catalytic activity">
    <reaction evidence="1 12">
        <text>a 4-O-methyl-thymidine in DNA + L-cysteinyl-[protein] = a thymidine in DNA + S-methyl-L-cysteinyl-[protein]</text>
        <dbReference type="Rhea" id="RHEA:53428"/>
        <dbReference type="Rhea" id="RHEA-COMP:10131"/>
        <dbReference type="Rhea" id="RHEA-COMP:10132"/>
        <dbReference type="Rhea" id="RHEA-COMP:13555"/>
        <dbReference type="Rhea" id="RHEA-COMP:13556"/>
        <dbReference type="ChEBI" id="CHEBI:29950"/>
        <dbReference type="ChEBI" id="CHEBI:82612"/>
        <dbReference type="ChEBI" id="CHEBI:137386"/>
        <dbReference type="ChEBI" id="CHEBI:137387"/>
        <dbReference type="EC" id="2.1.1.63"/>
    </reaction>
</comment>
<proteinExistence type="inferred from homology"/>
<name>A0ABT4JSZ8_9GAMM</name>
<evidence type="ECO:0000256" key="6">
    <source>
        <dbReference type="ARBA" id="ARBA00022763"/>
    </source>
</evidence>
<evidence type="ECO:0000256" key="1">
    <source>
        <dbReference type="ARBA" id="ARBA00001286"/>
    </source>
</evidence>
<evidence type="ECO:0000256" key="11">
    <source>
        <dbReference type="ARBA" id="ARBA00049348"/>
    </source>
</evidence>
<dbReference type="SUPFAM" id="SSF46689">
    <property type="entry name" value="Homeodomain-like"/>
    <property type="match status" value="1"/>
</dbReference>
<dbReference type="PANTHER" id="PTHR10815:SF5">
    <property type="entry name" value="METHYLATED-DNA--PROTEIN-CYSTEINE METHYLTRANSFERASE"/>
    <property type="match status" value="1"/>
</dbReference>
<reference evidence="14" key="1">
    <citation type="submission" date="2022-12" db="EMBL/GenBank/DDBJ databases">
        <title>Marinomonas 15G1-11 sp. nov, isolated from marine algae.</title>
        <authorList>
            <person name="Butt M."/>
            <person name="Choi D.G."/>
            <person name="Kim J.M."/>
            <person name="Lee J.K."/>
            <person name="Baek J.H."/>
            <person name="Jeon C.O."/>
        </authorList>
    </citation>
    <scope>NUCLEOTIDE SEQUENCE</scope>
    <source>
        <strain evidence="14">15G1-11</strain>
    </source>
</reference>
<comment type="cofactor">
    <cofactor evidence="2">
        <name>Zn(2+)</name>
        <dbReference type="ChEBI" id="CHEBI:29105"/>
    </cofactor>
</comment>
<keyword evidence="3 12" id="KW-0963">Cytoplasm</keyword>
<dbReference type="NCBIfam" id="TIGR00589">
    <property type="entry name" value="ogt"/>
    <property type="match status" value="1"/>
</dbReference>
<dbReference type="Gene3D" id="1.10.10.10">
    <property type="entry name" value="Winged helix-like DNA-binding domain superfamily/Winged helix DNA-binding domain"/>
    <property type="match status" value="1"/>
</dbReference>
<feature type="domain" description="HTH araC/xylS-type" evidence="13">
    <location>
        <begin position="115"/>
        <end position="191"/>
    </location>
</feature>
<comment type="miscellaneous">
    <text evidence="12">This enzyme catalyzes only one turnover and therefore is not strictly catalytic. According to one definition, an enzyme is a biocatalyst that acts repeatedly and over many reaction cycles.</text>
</comment>
<keyword evidence="7" id="KW-0805">Transcription regulation</keyword>
<dbReference type="Proteomes" id="UP001149719">
    <property type="component" value="Unassembled WGS sequence"/>
</dbReference>
<dbReference type="InterPro" id="IPR014048">
    <property type="entry name" value="MethylDNA_cys_MeTrfase_DNA-bd"/>
</dbReference>
<dbReference type="CDD" id="cd06445">
    <property type="entry name" value="ATase"/>
    <property type="match status" value="1"/>
</dbReference>
<keyword evidence="4 12" id="KW-0489">Methyltransferase</keyword>
<dbReference type="InterPro" id="IPR004026">
    <property type="entry name" value="Ada_DNA_repair_Zn-bd"/>
</dbReference>
<dbReference type="EMBL" id="JAPUBN010000013">
    <property type="protein sequence ID" value="MCZ2721459.1"/>
    <property type="molecule type" value="Genomic_DNA"/>
</dbReference>
<sequence>MDISIGIFNMRITDIKTMESYYKALVNREADHVGIFYVGVKTTSVFCIATCRARKPKFENVEFYTEFKDALAAGYRPCKVCKPTENANEAPEQVLKAMEMVRDNPKQRIADWKLRELGIGPELVRRWFNKHYGMTFQAYQRMYRINNAFKELKDGKKTTDAAFDTGYDSLSGFGYTYKKLIGKSPTKSMDNQIILISRFTTPLGPMFVCATDDGVCLLEFVERKMLETEFKDLQKRLNATIVTGENDFIKQAKEQVAEYFDGTRMEFDLPLITPGTEFQNEVWLCLQGIPYGETRSYQQQAENIERPKAVRAVASANGNNRIAIVIPCHRVIGKDGSLTGYAGGLERKRWLLEHEKKHSHA</sequence>
<dbReference type="Pfam" id="PF02805">
    <property type="entry name" value="Ada_Zn_binding"/>
    <property type="match status" value="1"/>
</dbReference>
<dbReference type="HAMAP" id="MF_00772">
    <property type="entry name" value="OGT"/>
    <property type="match status" value="1"/>
</dbReference>
<dbReference type="InterPro" id="IPR009057">
    <property type="entry name" value="Homeodomain-like_sf"/>
</dbReference>
<dbReference type="InterPro" id="IPR001497">
    <property type="entry name" value="MethylDNA_cys_MeTrfase_AS"/>
</dbReference>
<dbReference type="SUPFAM" id="SSF53155">
    <property type="entry name" value="Methylated DNA-protein cysteine methyltransferase domain"/>
    <property type="match status" value="1"/>
</dbReference>
<evidence type="ECO:0000256" key="9">
    <source>
        <dbReference type="ARBA" id="ARBA00023163"/>
    </source>
</evidence>
<dbReference type="PROSITE" id="PS00374">
    <property type="entry name" value="MGMT"/>
    <property type="match status" value="1"/>
</dbReference>
<dbReference type="Pfam" id="PF12833">
    <property type="entry name" value="HTH_18"/>
    <property type="match status" value="1"/>
</dbReference>
<dbReference type="GO" id="GO:0032259">
    <property type="term" value="P:methylation"/>
    <property type="evidence" value="ECO:0007669"/>
    <property type="project" value="UniProtKB-KW"/>
</dbReference>
<gene>
    <name evidence="14" type="ORF">O1D97_07280</name>
</gene>
<organism evidence="14 15">
    <name type="scientific">Marinomonas phaeophyticola</name>
    <dbReference type="NCBI Taxonomy" id="3004091"/>
    <lineage>
        <taxon>Bacteria</taxon>
        <taxon>Pseudomonadati</taxon>
        <taxon>Pseudomonadota</taxon>
        <taxon>Gammaproteobacteria</taxon>
        <taxon>Oceanospirillales</taxon>
        <taxon>Oceanospirillaceae</taxon>
        <taxon>Marinomonas</taxon>
    </lineage>
</organism>
<evidence type="ECO:0000256" key="12">
    <source>
        <dbReference type="HAMAP-Rule" id="MF_00772"/>
    </source>
</evidence>
<dbReference type="Gene3D" id="3.40.10.10">
    <property type="entry name" value="DNA Methylphosphotriester Repair Domain"/>
    <property type="match status" value="1"/>
</dbReference>
<keyword evidence="8" id="KW-0010">Activator</keyword>
<dbReference type="InterPro" id="IPR035451">
    <property type="entry name" value="Ada-like_dom_sf"/>
</dbReference>
<evidence type="ECO:0000259" key="13">
    <source>
        <dbReference type="PROSITE" id="PS01124"/>
    </source>
</evidence>
<evidence type="ECO:0000256" key="3">
    <source>
        <dbReference type="ARBA" id="ARBA00022490"/>
    </source>
</evidence>
<evidence type="ECO:0000256" key="4">
    <source>
        <dbReference type="ARBA" id="ARBA00022603"/>
    </source>
</evidence>
<evidence type="ECO:0000313" key="14">
    <source>
        <dbReference type="EMBL" id="MCZ2721459.1"/>
    </source>
</evidence>
<evidence type="ECO:0000313" key="15">
    <source>
        <dbReference type="Proteomes" id="UP001149719"/>
    </source>
</evidence>
<dbReference type="Gene3D" id="3.30.160.70">
    <property type="entry name" value="Methylated DNA-protein cysteine methyltransferase domain"/>
    <property type="match status" value="1"/>
</dbReference>
<dbReference type="SUPFAM" id="SSF57884">
    <property type="entry name" value="Ada DNA repair protein, N-terminal domain (N-Ada 10)"/>
    <property type="match status" value="1"/>
</dbReference>
<dbReference type="Pfam" id="PF01035">
    <property type="entry name" value="DNA_binding_1"/>
    <property type="match status" value="1"/>
</dbReference>
<dbReference type="EC" id="2.1.1.63" evidence="12"/>
<dbReference type="InterPro" id="IPR016221">
    <property type="entry name" value="Bifunct_regulatory_prot_Ada"/>
</dbReference>
<comment type="caution">
    <text evidence="14">The sequence shown here is derived from an EMBL/GenBank/DDBJ whole genome shotgun (WGS) entry which is preliminary data.</text>
</comment>
<keyword evidence="10 12" id="KW-0234">DNA repair</keyword>
<dbReference type="InterPro" id="IPR023546">
    <property type="entry name" value="MGMT"/>
</dbReference>